<comment type="caution">
    <text evidence="2">The sequence shown here is derived from an EMBL/GenBank/DDBJ whole genome shotgun (WGS) entry which is preliminary data.</text>
</comment>
<organism evidence="2">
    <name type="scientific">Tanacetum cinerariifolium</name>
    <name type="common">Dalmatian daisy</name>
    <name type="synonym">Chrysanthemum cinerariifolium</name>
    <dbReference type="NCBI Taxonomy" id="118510"/>
    <lineage>
        <taxon>Eukaryota</taxon>
        <taxon>Viridiplantae</taxon>
        <taxon>Streptophyta</taxon>
        <taxon>Embryophyta</taxon>
        <taxon>Tracheophyta</taxon>
        <taxon>Spermatophyta</taxon>
        <taxon>Magnoliopsida</taxon>
        <taxon>eudicotyledons</taxon>
        <taxon>Gunneridae</taxon>
        <taxon>Pentapetalae</taxon>
        <taxon>asterids</taxon>
        <taxon>campanulids</taxon>
        <taxon>Asterales</taxon>
        <taxon>Asteraceae</taxon>
        <taxon>Asteroideae</taxon>
        <taxon>Anthemideae</taxon>
        <taxon>Anthemidinae</taxon>
        <taxon>Tanacetum</taxon>
    </lineage>
</organism>
<dbReference type="EMBL" id="BKCJ010085613">
    <property type="protein sequence ID" value="GEX02536.1"/>
    <property type="molecule type" value="Genomic_DNA"/>
</dbReference>
<feature type="region of interest" description="Disordered" evidence="1">
    <location>
        <begin position="241"/>
        <end position="263"/>
    </location>
</feature>
<gene>
    <name evidence="2" type="ORF">Tci_274511</name>
</gene>
<reference evidence="2" key="1">
    <citation type="journal article" date="2019" name="Sci. Rep.">
        <title>Draft genome of Tanacetum cinerariifolium, the natural source of mosquito coil.</title>
        <authorList>
            <person name="Yamashiro T."/>
            <person name="Shiraishi A."/>
            <person name="Satake H."/>
            <person name="Nakayama K."/>
        </authorList>
    </citation>
    <scope>NUCLEOTIDE SEQUENCE</scope>
</reference>
<proteinExistence type="predicted"/>
<protein>
    <submittedName>
        <fullName evidence="2">Uncharacterized protein</fullName>
    </submittedName>
</protein>
<evidence type="ECO:0000256" key="1">
    <source>
        <dbReference type="SAM" id="MobiDB-lite"/>
    </source>
</evidence>
<dbReference type="AlphaFoldDB" id="A0A699H0G4"/>
<accession>A0A699H0G4</accession>
<name>A0A699H0G4_TANCI</name>
<sequence>MDNPGTTIEEYVQFETENALRNNQVYDWETAKNERHGWLRFDTQGYTKEEIQDYETRLGKIYYRKVHRVQVLDFARLDEIEDGDLDMTERLRMQHKGDDGEMETDGFGAYWEAGLIVIASKKELVDYWTRISSGDFLASTPSYTLIIEPLRRLRHRLIAFTISGRGQALEKVTTTNLFFLRSMDEGTVPAASMIEGFLSEQARYSSWMVDWMTELMEHRGMRYHRFDGRIIPDTHFKFKERRVRQRTDGASASAYQPQPQPQP</sequence>
<evidence type="ECO:0000313" key="2">
    <source>
        <dbReference type="EMBL" id="GEX02536.1"/>
    </source>
</evidence>